<evidence type="ECO:0000313" key="2">
    <source>
        <dbReference type="EMBL" id="SHO56899.1"/>
    </source>
</evidence>
<dbReference type="Proteomes" id="UP000184600">
    <property type="component" value="Unassembled WGS sequence"/>
</dbReference>
<dbReference type="GO" id="GO:0005524">
    <property type="term" value="F:ATP binding"/>
    <property type="evidence" value="ECO:0007669"/>
    <property type="project" value="UniProtKB-KW"/>
</dbReference>
<dbReference type="SUPFAM" id="SSF88713">
    <property type="entry name" value="Glycoside hydrolase/deacetylase"/>
    <property type="match status" value="1"/>
</dbReference>
<organism evidence="2 3">
    <name type="scientific">Vibrio quintilis</name>
    <dbReference type="NCBI Taxonomy" id="1117707"/>
    <lineage>
        <taxon>Bacteria</taxon>
        <taxon>Pseudomonadati</taxon>
        <taxon>Pseudomonadota</taxon>
        <taxon>Gammaproteobacteria</taxon>
        <taxon>Vibrionales</taxon>
        <taxon>Vibrionaceae</taxon>
        <taxon>Vibrio</taxon>
    </lineage>
</organism>
<dbReference type="OrthoDB" id="9773478at2"/>
<dbReference type="Pfam" id="PF03746">
    <property type="entry name" value="LamB_YcsF"/>
    <property type="match status" value="1"/>
</dbReference>
<keyword evidence="1" id="KW-0547">Nucleotide-binding</keyword>
<accession>A0A1M7YW43</accession>
<dbReference type="RefSeq" id="WP_073583350.1">
    <property type="nucleotide sequence ID" value="NZ_AP024898.1"/>
</dbReference>
<dbReference type="EMBL" id="FRFG01000031">
    <property type="protein sequence ID" value="SHO56899.1"/>
    <property type="molecule type" value="Genomic_DNA"/>
</dbReference>
<dbReference type="NCBIfam" id="NF003816">
    <property type="entry name" value="PRK05406.1-5"/>
    <property type="match status" value="1"/>
</dbReference>
<reference evidence="3" key="1">
    <citation type="submission" date="2016-12" db="EMBL/GenBank/DDBJ databases">
        <authorList>
            <person name="Rodrigo-Torres L."/>
            <person name="Arahal R.D."/>
            <person name="Lucena T."/>
        </authorList>
    </citation>
    <scope>NUCLEOTIDE SEQUENCE [LARGE SCALE GENOMIC DNA]</scope>
</reference>
<sequence length="249" mass="27235">MKLNCDMGESFGPWEKGCDAEVMPWIDMANIACGFHASDPLTMDKTVKLAKQAGVSVGAHPGYPDLLGFGRRVLQCSDDELRAWIIYQIGALQGICRSHDMTVDYVKPHGALYNTMMKDEAVLKTVMQATLTALPGCPLMVMATPQHFQVKAMADQIGLPVLFEAFSDRAYDDEGYLTDRRIAGAVYHDPDTIIQQIRQIQREGTVTTINGKTLAVHADTICVHGDGEHALTVVSAVSNRQKSGDNHAD</sequence>
<dbReference type="PANTHER" id="PTHR30292:SF0">
    <property type="entry name" value="5-OXOPROLINASE SUBUNIT A"/>
    <property type="match status" value="1"/>
</dbReference>
<dbReference type="Gene3D" id="3.20.20.370">
    <property type="entry name" value="Glycoside hydrolase/deacetylase"/>
    <property type="match status" value="1"/>
</dbReference>
<dbReference type="InterPro" id="IPR011330">
    <property type="entry name" value="Glyco_hydro/deAcase_b/a-brl"/>
</dbReference>
<dbReference type="CDD" id="cd10787">
    <property type="entry name" value="LamB_YcsF_like"/>
    <property type="match status" value="1"/>
</dbReference>
<evidence type="ECO:0000313" key="3">
    <source>
        <dbReference type="Proteomes" id="UP000184600"/>
    </source>
</evidence>
<dbReference type="InterPro" id="IPR005501">
    <property type="entry name" value="LamB/YcsF/PxpA-like"/>
</dbReference>
<keyword evidence="3" id="KW-1185">Reference proteome</keyword>
<dbReference type="GO" id="GO:0005975">
    <property type="term" value="P:carbohydrate metabolic process"/>
    <property type="evidence" value="ECO:0007669"/>
    <property type="project" value="InterPro"/>
</dbReference>
<dbReference type="PANTHER" id="PTHR30292">
    <property type="entry name" value="UNCHARACTERIZED PROTEIN YBGL-RELATED"/>
    <property type="match status" value="1"/>
</dbReference>
<proteinExistence type="predicted"/>
<protein>
    <submittedName>
        <fullName evidence="2">LamB/YcsF family protein</fullName>
    </submittedName>
</protein>
<evidence type="ECO:0000256" key="1">
    <source>
        <dbReference type="ARBA" id="ARBA00022741"/>
    </source>
</evidence>
<name>A0A1M7YW43_9VIBR</name>
<gene>
    <name evidence="2" type="ORF">VQ7734_02668</name>
</gene>
<dbReference type="AlphaFoldDB" id="A0A1M7YW43"/>
<dbReference type="STRING" id="1117707.VQ7734_02668"/>
<dbReference type="NCBIfam" id="NF003814">
    <property type="entry name" value="PRK05406.1-3"/>
    <property type="match status" value="1"/>
</dbReference>